<evidence type="ECO:0000313" key="5">
    <source>
        <dbReference type="Proteomes" id="UP000273307"/>
    </source>
</evidence>
<dbReference type="EMBL" id="UPHP01000060">
    <property type="protein sequence ID" value="VBA38695.1"/>
    <property type="molecule type" value="Genomic_DNA"/>
</dbReference>
<reference evidence="4 5" key="1">
    <citation type="submission" date="2018-09" db="EMBL/GenBank/DDBJ databases">
        <authorList>
            <person name="Tagini F."/>
        </authorList>
    </citation>
    <scope>NUCLEOTIDE SEQUENCE [LARGE SCALE GENOMIC DNA]</scope>
    <source>
        <strain evidence="4 5">MK136</strain>
    </source>
</reference>
<proteinExistence type="inferred from homology"/>
<gene>
    <name evidence="4" type="ORF">LAUMK136_02604</name>
</gene>
<dbReference type="Pfam" id="PF12484">
    <property type="entry name" value="PPE-SVP"/>
    <property type="match status" value="1"/>
</dbReference>
<accession>A0A498Q2Y7</accession>
<dbReference type="InterPro" id="IPR022171">
    <property type="entry name" value="PPE_C"/>
</dbReference>
<dbReference type="Gene3D" id="1.20.1260.20">
    <property type="entry name" value="PPE superfamily"/>
    <property type="match status" value="1"/>
</dbReference>
<feature type="domain" description="PPE" evidence="2">
    <location>
        <begin position="26"/>
        <end position="188"/>
    </location>
</feature>
<dbReference type="InterPro" id="IPR000030">
    <property type="entry name" value="PPE_dom"/>
</dbReference>
<sequence length="369" mass="37258">MPVVLLVPAAGSAPDAGSIGPGALSNFAALPPEINSGRMYSGPGSGPLMAAAAAWGRLADDLETAATAYNSAVLELASLRWRGQAADAMVTAVLPFVGWLSTTAALAEQAAIQVSAAAAAYELAFALTVPPPVIAANRTLLMALVATNWFGQNSPAIATAEAHYAEMWVQDATAMHEYAGAAAIASVLTPFTAPPNVTNPSASTFPWNTLLQYWTTILDALAISEAFIYDAGGLTLNPLQFVAAMLWSSASNVEAPAAAAEAVAGASGAAAGWSWSQAGAGPVAISAGLAVKIGPMSVPPGWTPPPSPADAKVVTLSARGVRAGVRAGELSGLLQGVSPSRSRAAQDGGNFGRRYGSRVQVICRPPNAG</sequence>
<dbReference type="Proteomes" id="UP000273307">
    <property type="component" value="Unassembled WGS sequence"/>
</dbReference>
<dbReference type="AlphaFoldDB" id="A0A498Q2Y7"/>
<dbReference type="InterPro" id="IPR038332">
    <property type="entry name" value="PPE_sf"/>
</dbReference>
<dbReference type="PANTHER" id="PTHR46766:SF1">
    <property type="entry name" value="GLUTAMINE-RICH PROTEIN 2"/>
    <property type="match status" value="1"/>
</dbReference>
<dbReference type="Pfam" id="PF00823">
    <property type="entry name" value="PPE"/>
    <property type="match status" value="1"/>
</dbReference>
<organism evidence="4 5">
    <name type="scientific">Mycobacterium attenuatum</name>
    <dbReference type="NCBI Taxonomy" id="2341086"/>
    <lineage>
        <taxon>Bacteria</taxon>
        <taxon>Bacillati</taxon>
        <taxon>Actinomycetota</taxon>
        <taxon>Actinomycetes</taxon>
        <taxon>Mycobacteriales</taxon>
        <taxon>Mycobacteriaceae</taxon>
        <taxon>Mycobacterium</taxon>
    </lineage>
</organism>
<dbReference type="SUPFAM" id="SSF140459">
    <property type="entry name" value="PE/PPE dimer-like"/>
    <property type="match status" value="1"/>
</dbReference>
<dbReference type="GO" id="GO:0052572">
    <property type="term" value="P:response to host immune response"/>
    <property type="evidence" value="ECO:0007669"/>
    <property type="project" value="TreeGrafter"/>
</dbReference>
<evidence type="ECO:0000259" key="3">
    <source>
        <dbReference type="Pfam" id="PF12484"/>
    </source>
</evidence>
<dbReference type="FunFam" id="1.20.1260.20:FF:000001">
    <property type="entry name" value="PPE family protein PPE41"/>
    <property type="match status" value="1"/>
</dbReference>
<name>A0A498Q2Y7_9MYCO</name>
<evidence type="ECO:0000259" key="2">
    <source>
        <dbReference type="Pfam" id="PF00823"/>
    </source>
</evidence>
<evidence type="ECO:0000313" key="4">
    <source>
        <dbReference type="EMBL" id="VBA38695.1"/>
    </source>
</evidence>
<feature type="domain" description="PPE family C-terminal" evidence="3">
    <location>
        <begin position="287"/>
        <end position="365"/>
    </location>
</feature>
<keyword evidence="5" id="KW-1185">Reference proteome</keyword>
<protein>
    <submittedName>
        <fullName evidence="4">Putative PPE family protein PPE32</fullName>
    </submittedName>
</protein>
<dbReference type="PANTHER" id="PTHR46766">
    <property type="entry name" value="GLUTAMINE-RICH PROTEIN 2"/>
    <property type="match status" value="1"/>
</dbReference>
<comment type="similarity">
    <text evidence="1">Belongs to the mycobacterial PPE family.</text>
</comment>
<evidence type="ECO:0000256" key="1">
    <source>
        <dbReference type="ARBA" id="ARBA00010652"/>
    </source>
</evidence>